<evidence type="ECO:0000259" key="1">
    <source>
        <dbReference type="Pfam" id="PF04545"/>
    </source>
</evidence>
<dbReference type="GO" id="GO:0006352">
    <property type="term" value="P:DNA-templated transcription initiation"/>
    <property type="evidence" value="ECO:0007669"/>
    <property type="project" value="InterPro"/>
</dbReference>
<feature type="domain" description="RNA polymerase sigma-70 region 4" evidence="1">
    <location>
        <begin position="56"/>
        <end position="104"/>
    </location>
</feature>
<gene>
    <name evidence="2" type="ORF">SDC9_193257</name>
</gene>
<evidence type="ECO:0000313" key="2">
    <source>
        <dbReference type="EMBL" id="MPN45688.1"/>
    </source>
</evidence>
<dbReference type="SUPFAM" id="SSF88659">
    <property type="entry name" value="Sigma3 and sigma4 domains of RNA polymerase sigma factors"/>
    <property type="match status" value="1"/>
</dbReference>
<dbReference type="Gene3D" id="1.10.10.10">
    <property type="entry name" value="Winged helix-like DNA-binding domain superfamily/Winged helix DNA-binding domain"/>
    <property type="match status" value="1"/>
</dbReference>
<dbReference type="Pfam" id="PF04545">
    <property type="entry name" value="Sigma70_r4"/>
    <property type="match status" value="1"/>
</dbReference>
<accession>A0A645I364</accession>
<dbReference type="InterPro" id="IPR013324">
    <property type="entry name" value="RNA_pol_sigma_r3/r4-like"/>
</dbReference>
<comment type="caution">
    <text evidence="2">The sequence shown here is derived from an EMBL/GenBank/DDBJ whole genome shotgun (WGS) entry which is preliminary data.</text>
</comment>
<sequence length="116" mass="13663">MPYCVVIVKNESANILRKRMKLVPLDDLWASEDAPYSEIEEMWEQNIDKAKLLSVFNRLSDKERYLLHLRYANNMSFKEIAALLDVSEEVAKKRGFRILKKLRAFYEEGNSNVQHV</sequence>
<dbReference type="GO" id="GO:0003700">
    <property type="term" value="F:DNA-binding transcription factor activity"/>
    <property type="evidence" value="ECO:0007669"/>
    <property type="project" value="InterPro"/>
</dbReference>
<dbReference type="AlphaFoldDB" id="A0A645I364"/>
<dbReference type="CDD" id="cd06171">
    <property type="entry name" value="Sigma70_r4"/>
    <property type="match status" value="1"/>
</dbReference>
<dbReference type="InterPro" id="IPR014284">
    <property type="entry name" value="RNA_pol_sigma-70_dom"/>
</dbReference>
<organism evidence="2">
    <name type="scientific">bioreactor metagenome</name>
    <dbReference type="NCBI Taxonomy" id="1076179"/>
    <lineage>
        <taxon>unclassified sequences</taxon>
        <taxon>metagenomes</taxon>
        <taxon>ecological metagenomes</taxon>
    </lineage>
</organism>
<proteinExistence type="predicted"/>
<name>A0A645I364_9ZZZZ</name>
<reference evidence="2" key="1">
    <citation type="submission" date="2019-08" db="EMBL/GenBank/DDBJ databases">
        <authorList>
            <person name="Kucharzyk K."/>
            <person name="Murdoch R.W."/>
            <person name="Higgins S."/>
            <person name="Loffler F."/>
        </authorList>
    </citation>
    <scope>NUCLEOTIDE SEQUENCE</scope>
</reference>
<protein>
    <recommendedName>
        <fullName evidence="1">RNA polymerase sigma-70 region 4 domain-containing protein</fullName>
    </recommendedName>
</protein>
<dbReference type="InterPro" id="IPR036388">
    <property type="entry name" value="WH-like_DNA-bd_sf"/>
</dbReference>
<dbReference type="EMBL" id="VSSQ01105765">
    <property type="protein sequence ID" value="MPN45688.1"/>
    <property type="molecule type" value="Genomic_DNA"/>
</dbReference>
<dbReference type="InterPro" id="IPR007630">
    <property type="entry name" value="RNA_pol_sigma70_r4"/>
</dbReference>
<dbReference type="NCBIfam" id="TIGR02937">
    <property type="entry name" value="sigma70-ECF"/>
    <property type="match status" value="1"/>
</dbReference>